<evidence type="ECO:0000313" key="2">
    <source>
        <dbReference type="Proteomes" id="UP001055879"/>
    </source>
</evidence>
<keyword evidence="2" id="KW-1185">Reference proteome</keyword>
<name>A0ACB8YKG3_ARCLA</name>
<sequence length="453" mass="52765">MTSKDALSIGKDVKPPVMFKGEYEQWKDSILDFVDRDVNGENILLSIMEGPMVPPTVEIPDEESSDSEDGNVDRAQRTKTVPKEPSQYTEEEESRLKTDKQARSLLLQSIPNEIYIKIDNNKANVKKMWDQLQKMMMGSKVGNQMKVVNCINSYEEFKAKENESLEDTYERFVLLLNDLSKNKDETDKDLSDIPLHEVYEMLRQNEDEVEEKRSKKKKAEKTVEPIALVAGQKEKEKKEKKKKKKIILPSSDDSADSNSDSDDGENLKQAMLLLTRAFQKKFYKKPGSNSQRFGERKPEEKKKYVNDYGSEKKSEELIKCYNCRKVSHYAKDCRKPTVRNYDYYKQKMLLAKQKEAGKVLMAEDEFWLDHSKDEKEETTHKCLMGDTVKFDEFDEETSDEVLNFSENDFLTKMEAMMVELQDLQCKLKKEKSRVAKKNQKIFELNKELIGNKD</sequence>
<proteinExistence type="predicted"/>
<reference evidence="1 2" key="2">
    <citation type="journal article" date="2022" name="Mol. Ecol. Resour.">
        <title>The genomes of chicory, endive, great burdock and yacon provide insights into Asteraceae paleo-polyploidization history and plant inulin production.</title>
        <authorList>
            <person name="Fan W."/>
            <person name="Wang S."/>
            <person name="Wang H."/>
            <person name="Wang A."/>
            <person name="Jiang F."/>
            <person name="Liu H."/>
            <person name="Zhao H."/>
            <person name="Xu D."/>
            <person name="Zhang Y."/>
        </authorList>
    </citation>
    <scope>NUCLEOTIDE SEQUENCE [LARGE SCALE GENOMIC DNA]</scope>
    <source>
        <strain evidence="2">cv. Niubang</strain>
    </source>
</reference>
<protein>
    <submittedName>
        <fullName evidence="1">Uncharacterized protein</fullName>
    </submittedName>
</protein>
<dbReference type="Proteomes" id="UP001055879">
    <property type="component" value="Linkage Group LG12"/>
</dbReference>
<organism evidence="1 2">
    <name type="scientific">Arctium lappa</name>
    <name type="common">Greater burdock</name>
    <name type="synonym">Lappa major</name>
    <dbReference type="NCBI Taxonomy" id="4217"/>
    <lineage>
        <taxon>Eukaryota</taxon>
        <taxon>Viridiplantae</taxon>
        <taxon>Streptophyta</taxon>
        <taxon>Embryophyta</taxon>
        <taxon>Tracheophyta</taxon>
        <taxon>Spermatophyta</taxon>
        <taxon>Magnoliopsida</taxon>
        <taxon>eudicotyledons</taxon>
        <taxon>Gunneridae</taxon>
        <taxon>Pentapetalae</taxon>
        <taxon>asterids</taxon>
        <taxon>campanulids</taxon>
        <taxon>Asterales</taxon>
        <taxon>Asteraceae</taxon>
        <taxon>Carduoideae</taxon>
        <taxon>Cardueae</taxon>
        <taxon>Arctiinae</taxon>
        <taxon>Arctium</taxon>
    </lineage>
</organism>
<reference evidence="2" key="1">
    <citation type="journal article" date="2022" name="Mol. Ecol. Resour.">
        <title>The genomes of chicory, endive, great burdock and yacon provide insights into Asteraceae palaeo-polyploidization history and plant inulin production.</title>
        <authorList>
            <person name="Fan W."/>
            <person name="Wang S."/>
            <person name="Wang H."/>
            <person name="Wang A."/>
            <person name="Jiang F."/>
            <person name="Liu H."/>
            <person name="Zhao H."/>
            <person name="Xu D."/>
            <person name="Zhang Y."/>
        </authorList>
    </citation>
    <scope>NUCLEOTIDE SEQUENCE [LARGE SCALE GENOMIC DNA]</scope>
    <source>
        <strain evidence="2">cv. Niubang</strain>
    </source>
</reference>
<dbReference type="EMBL" id="CM042058">
    <property type="protein sequence ID" value="KAI3685601.1"/>
    <property type="molecule type" value="Genomic_DNA"/>
</dbReference>
<comment type="caution">
    <text evidence="1">The sequence shown here is derived from an EMBL/GenBank/DDBJ whole genome shotgun (WGS) entry which is preliminary data.</text>
</comment>
<gene>
    <name evidence="1" type="ORF">L6452_34851</name>
</gene>
<accession>A0ACB8YKG3</accession>
<evidence type="ECO:0000313" key="1">
    <source>
        <dbReference type="EMBL" id="KAI3685601.1"/>
    </source>
</evidence>